<dbReference type="EMBL" id="HACG01006899">
    <property type="protein sequence ID" value="CEK53764.1"/>
    <property type="molecule type" value="Transcribed_RNA"/>
</dbReference>
<feature type="non-terminal residue" evidence="1">
    <location>
        <position position="1"/>
    </location>
</feature>
<organism evidence="1">
    <name type="scientific">Arion vulgaris</name>
    <dbReference type="NCBI Taxonomy" id="1028688"/>
    <lineage>
        <taxon>Eukaryota</taxon>
        <taxon>Metazoa</taxon>
        <taxon>Spiralia</taxon>
        <taxon>Lophotrochozoa</taxon>
        <taxon>Mollusca</taxon>
        <taxon>Gastropoda</taxon>
        <taxon>Heterobranchia</taxon>
        <taxon>Euthyneura</taxon>
        <taxon>Panpulmonata</taxon>
        <taxon>Eupulmonata</taxon>
        <taxon>Stylommatophora</taxon>
        <taxon>Helicina</taxon>
        <taxon>Arionoidea</taxon>
        <taxon>Arionidae</taxon>
        <taxon>Arion</taxon>
    </lineage>
</organism>
<feature type="non-terminal residue" evidence="1">
    <location>
        <position position="87"/>
    </location>
</feature>
<evidence type="ECO:0000313" key="1">
    <source>
        <dbReference type="EMBL" id="CEK53764.1"/>
    </source>
</evidence>
<protein>
    <submittedName>
        <fullName evidence="1">Uncharacterized protein</fullName>
    </submittedName>
</protein>
<name>A0A0B6YC68_9EUPU</name>
<proteinExistence type="predicted"/>
<dbReference type="AlphaFoldDB" id="A0A0B6YC68"/>
<accession>A0A0B6YC68</accession>
<gene>
    <name evidence="1" type="primary">ORF21182</name>
</gene>
<sequence>DIGVPYIKKEEGRGKRWKKTNTTIDPKYRPLLAQRPPATLTATCKSDIFLVLSPVVPASYFGVIMATSQRRGYQIQGIKRLLLTTKL</sequence>
<reference evidence="1" key="1">
    <citation type="submission" date="2014-12" db="EMBL/GenBank/DDBJ databases">
        <title>Insight into the proteome of Arion vulgaris.</title>
        <authorList>
            <person name="Aradska J."/>
            <person name="Bulat T."/>
            <person name="Smidak R."/>
            <person name="Sarate P."/>
            <person name="Gangsoo J."/>
            <person name="Sialana F."/>
            <person name="Bilban M."/>
            <person name="Lubec G."/>
        </authorList>
    </citation>
    <scope>NUCLEOTIDE SEQUENCE</scope>
    <source>
        <tissue evidence="1">Skin</tissue>
    </source>
</reference>